<keyword evidence="4" id="KW-0732">Signal</keyword>
<evidence type="ECO:0000313" key="8">
    <source>
        <dbReference type="Proteomes" id="UP000709295"/>
    </source>
</evidence>
<keyword evidence="3 5" id="KW-0964">Secreted</keyword>
<dbReference type="Proteomes" id="UP000709295">
    <property type="component" value="Unassembled WGS sequence"/>
</dbReference>
<comment type="caution">
    <text evidence="7">The sequence shown here is derived from an EMBL/GenBank/DDBJ whole genome shotgun (WGS) entry which is preliminary data.</text>
</comment>
<dbReference type="EMBL" id="JAENGY010001845">
    <property type="protein sequence ID" value="KAG6946642.1"/>
    <property type="molecule type" value="Genomic_DNA"/>
</dbReference>
<dbReference type="InterPro" id="IPR031825">
    <property type="entry name" value="RXLR"/>
</dbReference>
<evidence type="ECO:0000256" key="5">
    <source>
        <dbReference type="RuleBase" id="RU367124"/>
    </source>
</evidence>
<evidence type="ECO:0000256" key="2">
    <source>
        <dbReference type="ARBA" id="ARBA00010400"/>
    </source>
</evidence>
<comment type="domain">
    <text evidence="5">The RxLR-dEER motif acts to carry the protein into the host cell cytoplasm through binding to cell surface phosphatidylinositol-3-phosphate.</text>
</comment>
<evidence type="ECO:0000256" key="6">
    <source>
        <dbReference type="SAM" id="MobiDB-lite"/>
    </source>
</evidence>
<sequence>MATLLANSNAATVKLQTSRSFIQSTDAADMRLRSGRLLRTETTSDQIENTDEEERAGITDVAKKFGAATSQLFKDKALATKLKSKAMQMNLDKTVPKVEKGIDPDRTPRRVQPPQSSDDGEHRDPATYCTIESHQQRHCIIKSTAALHKQAGGRCLRARPPMVKD</sequence>
<comment type="function">
    <text evidence="5">Effector that suppresses plant defense responses during pathogen infection.</text>
</comment>
<protein>
    <recommendedName>
        <fullName evidence="5">RxLR effector protein</fullName>
    </recommendedName>
</protein>
<feature type="region of interest" description="Disordered" evidence="6">
    <location>
        <begin position="90"/>
        <end position="125"/>
    </location>
</feature>
<comment type="similarity">
    <text evidence="2 5">Belongs to the RxLR effector family.</text>
</comment>
<evidence type="ECO:0000256" key="4">
    <source>
        <dbReference type="ARBA" id="ARBA00022729"/>
    </source>
</evidence>
<reference evidence="7" key="1">
    <citation type="submission" date="2021-01" db="EMBL/GenBank/DDBJ databases">
        <title>Phytophthora aleatoria, a newly-described species from Pinus radiata is distinct from Phytophthora cactorum isolates based on comparative genomics.</title>
        <authorList>
            <person name="Mcdougal R."/>
            <person name="Panda P."/>
            <person name="Williams N."/>
            <person name="Studholme D.J."/>
        </authorList>
    </citation>
    <scope>NUCLEOTIDE SEQUENCE</scope>
    <source>
        <strain evidence="7">NZFS 4037</strain>
    </source>
</reference>
<dbReference type="AlphaFoldDB" id="A0A8J5ISI9"/>
<organism evidence="7 8">
    <name type="scientific">Phytophthora aleatoria</name>
    <dbReference type="NCBI Taxonomy" id="2496075"/>
    <lineage>
        <taxon>Eukaryota</taxon>
        <taxon>Sar</taxon>
        <taxon>Stramenopiles</taxon>
        <taxon>Oomycota</taxon>
        <taxon>Peronosporomycetes</taxon>
        <taxon>Peronosporales</taxon>
        <taxon>Peronosporaceae</taxon>
        <taxon>Phytophthora</taxon>
    </lineage>
</organism>
<gene>
    <name evidence="7" type="ORF">JG688_00015937</name>
</gene>
<comment type="subcellular location">
    <subcellularLocation>
        <location evidence="1 5">Secreted</location>
    </subcellularLocation>
</comment>
<evidence type="ECO:0000313" key="7">
    <source>
        <dbReference type="EMBL" id="KAG6946642.1"/>
    </source>
</evidence>
<evidence type="ECO:0000256" key="1">
    <source>
        <dbReference type="ARBA" id="ARBA00004613"/>
    </source>
</evidence>
<accession>A0A8J5ISI9</accession>
<feature type="compositionally biased region" description="Basic and acidic residues" evidence="6">
    <location>
        <begin position="94"/>
        <end position="108"/>
    </location>
</feature>
<evidence type="ECO:0000256" key="3">
    <source>
        <dbReference type="ARBA" id="ARBA00022525"/>
    </source>
</evidence>
<keyword evidence="8" id="KW-1185">Reference proteome</keyword>
<dbReference type="Pfam" id="PF16810">
    <property type="entry name" value="RXLR"/>
    <property type="match status" value="1"/>
</dbReference>
<name>A0A8J5ISI9_9STRA</name>
<proteinExistence type="inferred from homology"/>